<evidence type="ECO:0000313" key="1">
    <source>
        <dbReference type="EMBL" id="KPN63758.1"/>
    </source>
</evidence>
<sequence length="67" mass="7552">MPPAKRVVVRCQSVLLRYAESCAHRVFLNILFLTLDFFCNAAQDAGTAITRIWVGLSWGGRLPLTRM</sequence>
<gene>
    <name evidence="1" type="ORF">AKJ29_14185</name>
</gene>
<organism evidence="1 2">
    <name type="scientific">Aliiroseovarius crassostreae</name>
    <dbReference type="NCBI Taxonomy" id="154981"/>
    <lineage>
        <taxon>Bacteria</taxon>
        <taxon>Pseudomonadati</taxon>
        <taxon>Pseudomonadota</taxon>
        <taxon>Alphaproteobacteria</taxon>
        <taxon>Rhodobacterales</taxon>
        <taxon>Paracoccaceae</taxon>
        <taxon>Aliiroseovarius</taxon>
    </lineage>
</organism>
<keyword evidence="2" id="KW-1185">Reference proteome</keyword>
<comment type="caution">
    <text evidence="1">The sequence shown here is derived from an EMBL/GenBank/DDBJ whole genome shotgun (WGS) entry which is preliminary data.</text>
</comment>
<reference evidence="1 2" key="1">
    <citation type="submission" date="2015-09" db="EMBL/GenBank/DDBJ databases">
        <title>Draft genome sequence of Aliiroseovarius crassostreae CV919-312TSm, the causative agent of Roseovarius Oyster Disease (formerly Juvenile Oyster Disease).</title>
        <authorList>
            <person name="Kessner L."/>
            <person name="Spinard E."/>
            <person name="Nelson D."/>
        </authorList>
    </citation>
    <scope>NUCLEOTIDE SEQUENCE [LARGE SCALE GENOMIC DNA]</scope>
    <source>
        <strain evidence="1 2">CV919-312</strain>
    </source>
</reference>
<evidence type="ECO:0000313" key="2">
    <source>
        <dbReference type="Proteomes" id="UP000050471"/>
    </source>
</evidence>
<proteinExistence type="predicted"/>
<accession>A0A0P7JQU9</accession>
<dbReference type="STRING" id="154981.AKJ29_14185"/>
<dbReference type="EMBL" id="LKBA01000006">
    <property type="protein sequence ID" value="KPN63758.1"/>
    <property type="molecule type" value="Genomic_DNA"/>
</dbReference>
<protein>
    <submittedName>
        <fullName evidence="1">Uncharacterized protein</fullName>
    </submittedName>
</protein>
<name>A0A0P7JQU9_9RHOB</name>
<dbReference type="Proteomes" id="UP000050471">
    <property type="component" value="Unassembled WGS sequence"/>
</dbReference>
<dbReference type="AlphaFoldDB" id="A0A0P7JQU9"/>